<dbReference type="RefSeq" id="WP_214057979.1">
    <property type="nucleotide sequence ID" value="NZ_BAAAHS010000194.1"/>
</dbReference>
<dbReference type="SUPFAM" id="SSF49329">
    <property type="entry name" value="Cu,Zn superoxide dismutase-like"/>
    <property type="match status" value="1"/>
</dbReference>
<evidence type="ECO:0000256" key="1">
    <source>
        <dbReference type="ARBA" id="ARBA00010457"/>
    </source>
</evidence>
<evidence type="ECO:0000313" key="5">
    <source>
        <dbReference type="Proteomes" id="UP000679307"/>
    </source>
</evidence>
<keyword evidence="3" id="KW-0732">Signal</keyword>
<feature type="signal peptide" evidence="3">
    <location>
        <begin position="1"/>
        <end position="24"/>
    </location>
</feature>
<dbReference type="EMBL" id="CP075371">
    <property type="protein sequence ID" value="QVT78393.1"/>
    <property type="molecule type" value="Genomic_DNA"/>
</dbReference>
<evidence type="ECO:0008006" key="6">
    <source>
        <dbReference type="Google" id="ProtNLM"/>
    </source>
</evidence>
<dbReference type="InterPro" id="IPR036423">
    <property type="entry name" value="SOD-like_Cu/Zn_dom_sf"/>
</dbReference>
<protein>
    <recommendedName>
        <fullName evidence="6">Superoxide dismutase family protein</fullName>
    </recommendedName>
</protein>
<reference evidence="4 5" key="1">
    <citation type="submission" date="2021-05" db="EMBL/GenBank/DDBJ databases">
        <title>Complete genome of Nocardioides aquaticus KCTC 9944T isolated from meromictic and hypersaline Ekho Lake, Antarctica.</title>
        <authorList>
            <person name="Hwang K."/>
            <person name="Kim K.M."/>
            <person name="Choe H."/>
        </authorList>
    </citation>
    <scope>NUCLEOTIDE SEQUENCE [LARGE SCALE GENOMIC DNA]</scope>
    <source>
        <strain evidence="4 5">KCTC 9944</strain>
    </source>
</reference>
<feature type="chain" id="PRO_5045659416" description="Superoxide dismutase family protein" evidence="3">
    <location>
        <begin position="25"/>
        <end position="188"/>
    </location>
</feature>
<evidence type="ECO:0000256" key="3">
    <source>
        <dbReference type="SAM" id="SignalP"/>
    </source>
</evidence>
<organism evidence="4 5">
    <name type="scientific">Nocardioides aquaticus</name>
    <dbReference type="NCBI Taxonomy" id="160826"/>
    <lineage>
        <taxon>Bacteria</taxon>
        <taxon>Bacillati</taxon>
        <taxon>Actinomycetota</taxon>
        <taxon>Actinomycetes</taxon>
        <taxon>Propionibacteriales</taxon>
        <taxon>Nocardioidaceae</taxon>
        <taxon>Nocardioides</taxon>
    </lineage>
</organism>
<sequence length="188" mass="19125">MLQTRFRPAAVVAASLLLTLTACGGGGSEDSADGGSGGDMAGMDMSAMNEPDATPADEVDGDVEEGEFVVLDTAPPGSDEVAGEAFLAQDDDGTTVTIRLIGLEPGVEYVSHLHDAACTDGDGGDHFKFDPAGGDLPPNEVHLGFTATEQGTGMATVTNDQRVEDGAPSIVVHPAEATDNRLACADFS</sequence>
<proteinExistence type="inferred from homology"/>
<dbReference type="Proteomes" id="UP000679307">
    <property type="component" value="Chromosome"/>
</dbReference>
<evidence type="ECO:0000313" key="4">
    <source>
        <dbReference type="EMBL" id="QVT78393.1"/>
    </source>
</evidence>
<feature type="compositionally biased region" description="Gly residues" evidence="2">
    <location>
        <begin position="25"/>
        <end position="40"/>
    </location>
</feature>
<comment type="similarity">
    <text evidence="1">Belongs to the Cu-Zn superoxide dismutase family.</text>
</comment>
<dbReference type="PROSITE" id="PS51257">
    <property type="entry name" value="PROKAR_LIPOPROTEIN"/>
    <property type="match status" value="1"/>
</dbReference>
<dbReference type="Gene3D" id="2.60.40.200">
    <property type="entry name" value="Superoxide dismutase, copper/zinc binding domain"/>
    <property type="match status" value="1"/>
</dbReference>
<feature type="region of interest" description="Disordered" evidence="2">
    <location>
        <begin position="25"/>
        <end position="59"/>
    </location>
</feature>
<gene>
    <name evidence="4" type="ORF">ENKNEFLB_00770</name>
</gene>
<evidence type="ECO:0000256" key="2">
    <source>
        <dbReference type="SAM" id="MobiDB-lite"/>
    </source>
</evidence>
<keyword evidence="5" id="KW-1185">Reference proteome</keyword>
<accession>A0ABX8EI92</accession>
<name>A0ABX8EI92_9ACTN</name>